<reference evidence="2" key="1">
    <citation type="journal article" date="2021" name="Antibiotics">
        <title>Emergence of Hybrid Resistance and Virulence Plasmids Harboring New Delhi Metallo-beta-Lactamase in Klebsiella pneumoniae in Russia.</title>
        <authorList>
            <person name="Starkova P."/>
            <person name="Lazareva I."/>
            <person name="Avdeeva A."/>
            <person name="Sulian O."/>
            <person name="Likholetova D."/>
            <person name="Ageevets V."/>
            <person name="Lebedeva M."/>
            <person name="Gostev V."/>
            <person name="Sopova J."/>
            <person name="Sidorenko S."/>
        </authorList>
    </citation>
    <scope>NUCLEOTIDE SEQUENCE</scope>
    <source>
        <plasmid evidence="7">phvKpST147_NDM-1_2566</plasmid>
        <plasmid evidence="5">phvKpST15_NDM-1_2501</plasmid>
        <plasmid evidence="3">phvKpST395_2024</plasmid>
        <plasmid evidence="2">phvKpST395_NDM-1_1971</plasmid>
        <plasmid evidence="6">phvKpST395_NDM-1_2512</plasmid>
        <plasmid evidence="4">phvKpST874_NDM-1_2471</plasmid>
    </source>
</reference>
<proteinExistence type="predicted"/>
<name>A0A8F7KMS8_KLEPN</name>
<geneLocation type="plasmid" evidence="2">
    <name>phvKpST395_NDM-1_1971</name>
</geneLocation>
<dbReference type="EMBL" id="MW911671">
    <property type="protein sequence ID" value="QXV91613.1"/>
    <property type="molecule type" value="Genomic_DNA"/>
</dbReference>
<geneLocation type="plasmid" evidence="7">
    <name>phvKpST147_NDM-1_2566</name>
</geneLocation>
<evidence type="ECO:0000313" key="4">
    <source>
        <dbReference type="EMBL" id="QXV90173.1"/>
    </source>
</evidence>
<dbReference type="AlphaFoldDB" id="A0A8F7KMS8"/>
<sequence>MSNLLNQREDLPASPAYADGPAGNIRKRLEADIRLIIIPQACHSHPVLRSIPH</sequence>
<accession>A0A8F7KMS8</accession>
<evidence type="ECO:0000313" key="6">
    <source>
        <dbReference type="EMBL" id="QXV91186.1"/>
    </source>
</evidence>
<dbReference type="EMBL" id="MW911670">
    <property type="protein sequence ID" value="QXV91186.1"/>
    <property type="molecule type" value="Genomic_DNA"/>
</dbReference>
<geneLocation type="plasmid" evidence="6">
    <name>phvKpST395_NDM-1_2512</name>
</geneLocation>
<geneLocation type="plasmid" evidence="5">
    <name>phvKpST15_NDM-1_2501</name>
</geneLocation>
<geneLocation type="plasmid" evidence="3">
    <name>phvKpST395_2024</name>
</geneLocation>
<evidence type="ECO:0000313" key="2">
    <source>
        <dbReference type="EMBL" id="QXV89277.1"/>
    </source>
</evidence>
<dbReference type="EMBL" id="MW911668">
    <property type="protein sequence ID" value="QXV90173.1"/>
    <property type="molecule type" value="Genomic_DNA"/>
</dbReference>
<geneLocation type="plasmid" evidence="4">
    <name>phvKpST874_NDM-1_2471</name>
</geneLocation>
<evidence type="ECO:0000256" key="1">
    <source>
        <dbReference type="SAM" id="MobiDB-lite"/>
    </source>
</evidence>
<keyword evidence="2" id="KW-0614">Plasmid</keyword>
<protein>
    <submittedName>
        <fullName evidence="2">Uncharacterized protein</fullName>
    </submittedName>
</protein>
<feature type="region of interest" description="Disordered" evidence="1">
    <location>
        <begin position="1"/>
        <end position="22"/>
    </location>
</feature>
<evidence type="ECO:0000313" key="3">
    <source>
        <dbReference type="EMBL" id="QXV89825.1"/>
    </source>
</evidence>
<dbReference type="EMBL" id="MW911669">
    <property type="protein sequence ID" value="QXV90619.1"/>
    <property type="molecule type" value="Genomic_DNA"/>
</dbReference>
<organism evidence="2">
    <name type="scientific">Klebsiella pneumoniae subsp. pneumoniae</name>
    <dbReference type="NCBI Taxonomy" id="72407"/>
    <lineage>
        <taxon>Bacteria</taxon>
        <taxon>Pseudomonadati</taxon>
        <taxon>Pseudomonadota</taxon>
        <taxon>Gammaproteobacteria</taxon>
        <taxon>Enterobacterales</taxon>
        <taxon>Enterobacteriaceae</taxon>
        <taxon>Klebsiella/Raoultella group</taxon>
        <taxon>Klebsiella</taxon>
        <taxon>Klebsiella pneumoniae complex</taxon>
    </lineage>
</organism>
<evidence type="ECO:0000313" key="7">
    <source>
        <dbReference type="EMBL" id="QXV91613.1"/>
    </source>
</evidence>
<evidence type="ECO:0000313" key="5">
    <source>
        <dbReference type="EMBL" id="QXV90619.1"/>
    </source>
</evidence>
<dbReference type="EMBL" id="MW911667">
    <property type="protein sequence ID" value="QXV89825.1"/>
    <property type="molecule type" value="Genomic_DNA"/>
</dbReference>
<dbReference type="EMBL" id="MW911666">
    <property type="protein sequence ID" value="QXV89277.1"/>
    <property type="molecule type" value="Genomic_DNA"/>
</dbReference>